<evidence type="ECO:0000313" key="2">
    <source>
        <dbReference type="EMBL" id="PVI07634.1"/>
    </source>
</evidence>
<keyword evidence="3" id="KW-1185">Reference proteome</keyword>
<evidence type="ECO:0000313" key="3">
    <source>
        <dbReference type="Proteomes" id="UP000244855"/>
    </source>
</evidence>
<feature type="compositionally biased region" description="Basic and acidic residues" evidence="1">
    <location>
        <begin position="150"/>
        <end position="167"/>
    </location>
</feature>
<sequence>MVQWTAEKDQILLKGVFQFNDIKFSQPLLKHLAELIGDECTPKAVSHRLNNIKNSGKPAKSATDGATASPIKKTPTKKGTAAPATPRSNKSAKSTAAKKKAIEAGEDGQGAAEDSPTPTARKRGRPKKSNATVSEEDEGEAAGEDETEEKSEYFDAEPEAKKIKLEKEDELEPDFDTVM</sequence>
<dbReference type="EMBL" id="KZ805303">
    <property type="protein sequence ID" value="PVI07634.1"/>
    <property type="molecule type" value="Genomic_DNA"/>
</dbReference>
<evidence type="ECO:0000256" key="1">
    <source>
        <dbReference type="SAM" id="MobiDB-lite"/>
    </source>
</evidence>
<dbReference type="Proteomes" id="UP000244855">
    <property type="component" value="Unassembled WGS sequence"/>
</dbReference>
<feature type="compositionally biased region" description="Low complexity" evidence="1">
    <location>
        <begin position="70"/>
        <end position="95"/>
    </location>
</feature>
<dbReference type="AlphaFoldDB" id="A0A2V1ED75"/>
<proteinExistence type="predicted"/>
<accession>A0A2V1ED75</accession>
<protein>
    <submittedName>
        <fullName evidence="2">Uncharacterized protein</fullName>
    </submittedName>
</protein>
<dbReference type="STRING" id="97972.A0A2V1ED75"/>
<name>A0A2V1ED75_9PLEO</name>
<reference evidence="2 3" key="1">
    <citation type="journal article" date="2018" name="Sci. Rep.">
        <title>Comparative genomics provides insights into the lifestyle and reveals functional heterogeneity of dark septate endophytic fungi.</title>
        <authorList>
            <person name="Knapp D.G."/>
            <person name="Nemeth J.B."/>
            <person name="Barry K."/>
            <person name="Hainaut M."/>
            <person name="Henrissat B."/>
            <person name="Johnson J."/>
            <person name="Kuo A."/>
            <person name="Lim J.H.P."/>
            <person name="Lipzen A."/>
            <person name="Nolan M."/>
            <person name="Ohm R.A."/>
            <person name="Tamas L."/>
            <person name="Grigoriev I.V."/>
            <person name="Spatafora J.W."/>
            <person name="Nagy L.G."/>
            <person name="Kovacs G.M."/>
        </authorList>
    </citation>
    <scope>NUCLEOTIDE SEQUENCE [LARGE SCALE GENOMIC DNA]</scope>
    <source>
        <strain evidence="2 3">DSE2036</strain>
    </source>
</reference>
<feature type="region of interest" description="Disordered" evidence="1">
    <location>
        <begin position="49"/>
        <end position="179"/>
    </location>
</feature>
<feature type="compositionally biased region" description="Acidic residues" evidence="1">
    <location>
        <begin position="168"/>
        <end position="179"/>
    </location>
</feature>
<dbReference type="OrthoDB" id="5418867at2759"/>
<feature type="compositionally biased region" description="Acidic residues" evidence="1">
    <location>
        <begin position="134"/>
        <end position="149"/>
    </location>
</feature>
<organism evidence="2 3">
    <name type="scientific">Periconia macrospinosa</name>
    <dbReference type="NCBI Taxonomy" id="97972"/>
    <lineage>
        <taxon>Eukaryota</taxon>
        <taxon>Fungi</taxon>
        <taxon>Dikarya</taxon>
        <taxon>Ascomycota</taxon>
        <taxon>Pezizomycotina</taxon>
        <taxon>Dothideomycetes</taxon>
        <taxon>Pleosporomycetidae</taxon>
        <taxon>Pleosporales</taxon>
        <taxon>Massarineae</taxon>
        <taxon>Periconiaceae</taxon>
        <taxon>Periconia</taxon>
    </lineage>
</organism>
<gene>
    <name evidence="2" type="ORF">DM02DRAFT_666546</name>
</gene>